<keyword evidence="1" id="KW-0677">Repeat</keyword>
<dbReference type="PROSITE" id="PS50297">
    <property type="entry name" value="ANK_REP_REGION"/>
    <property type="match status" value="2"/>
</dbReference>
<keyword evidence="5" id="KW-1185">Reference proteome</keyword>
<organism evidence="4 5">
    <name type="scientific">Leptobacterium flavescens</name>
    <dbReference type="NCBI Taxonomy" id="472055"/>
    <lineage>
        <taxon>Bacteria</taxon>
        <taxon>Pseudomonadati</taxon>
        <taxon>Bacteroidota</taxon>
        <taxon>Flavobacteriia</taxon>
        <taxon>Flavobacteriales</taxon>
        <taxon>Flavobacteriaceae</taxon>
        <taxon>Leptobacterium</taxon>
    </lineage>
</organism>
<evidence type="ECO:0000256" key="2">
    <source>
        <dbReference type="ARBA" id="ARBA00023043"/>
    </source>
</evidence>
<reference evidence="4 5" key="1">
    <citation type="submission" date="2020-01" db="EMBL/GenBank/DDBJ databases">
        <title>Leptobacterium flavescens.</title>
        <authorList>
            <person name="Wang G."/>
        </authorList>
    </citation>
    <scope>NUCLEOTIDE SEQUENCE [LARGE SCALE GENOMIC DNA]</scope>
    <source>
        <strain evidence="4 5">KCTC 22160</strain>
    </source>
</reference>
<feature type="repeat" description="ANK" evidence="3">
    <location>
        <begin position="65"/>
        <end position="97"/>
    </location>
</feature>
<evidence type="ECO:0000313" key="4">
    <source>
        <dbReference type="EMBL" id="NER13489.1"/>
    </source>
</evidence>
<dbReference type="Pfam" id="PF12796">
    <property type="entry name" value="Ank_2"/>
    <property type="match status" value="1"/>
</dbReference>
<dbReference type="SUPFAM" id="SSF48403">
    <property type="entry name" value="Ankyrin repeat"/>
    <property type="match status" value="1"/>
</dbReference>
<dbReference type="Gene3D" id="1.25.40.20">
    <property type="entry name" value="Ankyrin repeat-containing domain"/>
    <property type="match status" value="2"/>
</dbReference>
<dbReference type="EMBL" id="JAABOO010000002">
    <property type="protein sequence ID" value="NER13489.1"/>
    <property type="molecule type" value="Genomic_DNA"/>
</dbReference>
<dbReference type="SMART" id="SM00248">
    <property type="entry name" value="ANK"/>
    <property type="match status" value="2"/>
</dbReference>
<gene>
    <name evidence="4" type="ORF">GWK08_08580</name>
</gene>
<keyword evidence="2 3" id="KW-0040">ANK repeat</keyword>
<evidence type="ECO:0000256" key="1">
    <source>
        <dbReference type="ARBA" id="ARBA00022737"/>
    </source>
</evidence>
<name>A0A6P0UNQ6_9FLAO</name>
<dbReference type="Proteomes" id="UP000468581">
    <property type="component" value="Unassembled WGS sequence"/>
</dbReference>
<feature type="repeat" description="ANK" evidence="3">
    <location>
        <begin position="32"/>
        <end position="64"/>
    </location>
</feature>
<sequence>MDIQTAIVSGKLDVVKQHIEAGTDINEKDPLTGATPLISAATFNKIGAAEALINAGADLTVKNNDGSTALHVAAFFGRVEIVQLLIDAKADKTVRNNFGATARESVMGPFNEIKPIYEMLQQQLAPFGLKLDMNELEKTRPVIAMMLQ</sequence>
<evidence type="ECO:0000256" key="3">
    <source>
        <dbReference type="PROSITE-ProRule" id="PRU00023"/>
    </source>
</evidence>
<protein>
    <submittedName>
        <fullName evidence="4">Ankyrin repeat domain-containing protein</fullName>
    </submittedName>
</protein>
<dbReference type="PANTHER" id="PTHR24171">
    <property type="entry name" value="ANKYRIN REPEAT DOMAIN-CONTAINING PROTEIN 39-RELATED"/>
    <property type="match status" value="1"/>
</dbReference>
<proteinExistence type="predicted"/>
<evidence type="ECO:0000313" key="5">
    <source>
        <dbReference type="Proteomes" id="UP000468581"/>
    </source>
</evidence>
<dbReference type="PROSITE" id="PS50088">
    <property type="entry name" value="ANK_REPEAT"/>
    <property type="match status" value="2"/>
</dbReference>
<dbReference type="AlphaFoldDB" id="A0A6P0UNQ6"/>
<dbReference type="InterPro" id="IPR002110">
    <property type="entry name" value="Ankyrin_rpt"/>
</dbReference>
<comment type="caution">
    <text evidence="4">The sequence shown here is derived from an EMBL/GenBank/DDBJ whole genome shotgun (WGS) entry which is preliminary data.</text>
</comment>
<dbReference type="InterPro" id="IPR036770">
    <property type="entry name" value="Ankyrin_rpt-contain_sf"/>
</dbReference>
<accession>A0A6P0UNQ6</accession>